<feature type="repeat" description="ANK" evidence="4">
    <location>
        <begin position="213"/>
        <end position="242"/>
    </location>
</feature>
<keyword evidence="3 4" id="KW-0040">ANK repeat</keyword>
<feature type="transmembrane region" description="Helical" evidence="5">
    <location>
        <begin position="393"/>
        <end position="412"/>
    </location>
</feature>
<dbReference type="Gene3D" id="1.25.40.20">
    <property type="entry name" value="Ankyrin repeat-containing domain"/>
    <property type="match status" value="2"/>
</dbReference>
<organism evidence="7 8">
    <name type="scientific">Chiloscyllium punctatum</name>
    <name type="common">Brownbanded bambooshark</name>
    <name type="synonym">Hemiscyllium punctatum</name>
    <dbReference type="NCBI Taxonomy" id="137246"/>
    <lineage>
        <taxon>Eukaryota</taxon>
        <taxon>Metazoa</taxon>
        <taxon>Chordata</taxon>
        <taxon>Craniata</taxon>
        <taxon>Vertebrata</taxon>
        <taxon>Chondrichthyes</taxon>
        <taxon>Elasmobranchii</taxon>
        <taxon>Galeomorphii</taxon>
        <taxon>Galeoidea</taxon>
        <taxon>Orectolobiformes</taxon>
        <taxon>Hemiscylliidae</taxon>
        <taxon>Chiloscyllium</taxon>
    </lineage>
</organism>
<dbReference type="Gene3D" id="1.10.750.20">
    <property type="entry name" value="SOCS box"/>
    <property type="match status" value="1"/>
</dbReference>
<keyword evidence="5" id="KW-0812">Transmembrane</keyword>
<dbReference type="GO" id="GO:0016567">
    <property type="term" value="P:protein ubiquitination"/>
    <property type="evidence" value="ECO:0007669"/>
    <property type="project" value="UniProtKB-UniPathway"/>
</dbReference>
<dbReference type="Pfam" id="PF07525">
    <property type="entry name" value="SOCS_box"/>
    <property type="match status" value="1"/>
</dbReference>
<evidence type="ECO:0000256" key="2">
    <source>
        <dbReference type="ARBA" id="ARBA00022737"/>
    </source>
</evidence>
<feature type="repeat" description="ANK" evidence="4">
    <location>
        <begin position="176"/>
        <end position="208"/>
    </location>
</feature>
<dbReference type="UniPathway" id="UPA00143"/>
<evidence type="ECO:0000256" key="5">
    <source>
        <dbReference type="SAM" id="Phobius"/>
    </source>
</evidence>
<feature type="repeat" description="ANK" evidence="4">
    <location>
        <begin position="143"/>
        <end position="175"/>
    </location>
</feature>
<dbReference type="SUPFAM" id="SSF158235">
    <property type="entry name" value="SOCS box-like"/>
    <property type="match status" value="1"/>
</dbReference>
<dbReference type="SUPFAM" id="SSF48403">
    <property type="entry name" value="Ankyrin repeat"/>
    <property type="match status" value="1"/>
</dbReference>
<evidence type="ECO:0000313" key="7">
    <source>
        <dbReference type="EMBL" id="GCC33490.1"/>
    </source>
</evidence>
<dbReference type="PANTHER" id="PTHR24171">
    <property type="entry name" value="ANKYRIN REPEAT DOMAIN-CONTAINING PROTEIN 39-RELATED"/>
    <property type="match status" value="1"/>
</dbReference>
<dbReference type="PRINTS" id="PR01415">
    <property type="entry name" value="ANKYRIN"/>
</dbReference>
<dbReference type="InterPro" id="IPR036036">
    <property type="entry name" value="SOCS_box-like_dom_sf"/>
</dbReference>
<dbReference type="InterPro" id="IPR001496">
    <property type="entry name" value="SOCS_box"/>
</dbReference>
<dbReference type="OrthoDB" id="194358at2759"/>
<dbReference type="InterPro" id="IPR036770">
    <property type="entry name" value="Ankyrin_rpt-contain_sf"/>
</dbReference>
<dbReference type="PROSITE" id="PS50297">
    <property type="entry name" value="ANK_REP_REGION"/>
    <property type="match status" value="5"/>
</dbReference>
<protein>
    <recommendedName>
        <fullName evidence="6">SOCS box domain-containing protein</fullName>
    </recommendedName>
</protein>
<keyword evidence="5" id="KW-0472">Membrane</keyword>
<feature type="domain" description="SOCS box" evidence="6">
    <location>
        <begin position="522"/>
        <end position="568"/>
    </location>
</feature>
<dbReference type="STRING" id="137246.A0A401SSX1"/>
<reference evidence="7 8" key="1">
    <citation type="journal article" date="2018" name="Nat. Ecol. Evol.">
        <title>Shark genomes provide insights into elasmobranch evolution and the origin of vertebrates.</title>
        <authorList>
            <person name="Hara Y"/>
            <person name="Yamaguchi K"/>
            <person name="Onimaru K"/>
            <person name="Kadota M"/>
            <person name="Koyanagi M"/>
            <person name="Keeley SD"/>
            <person name="Tatsumi K"/>
            <person name="Tanaka K"/>
            <person name="Motone F"/>
            <person name="Kageyama Y"/>
            <person name="Nozu R"/>
            <person name="Adachi N"/>
            <person name="Nishimura O"/>
            <person name="Nakagawa R"/>
            <person name="Tanegashima C"/>
            <person name="Kiyatake I"/>
            <person name="Matsumoto R"/>
            <person name="Murakumo K"/>
            <person name="Nishida K"/>
            <person name="Terakita A"/>
            <person name="Kuratani S"/>
            <person name="Sato K"/>
            <person name="Hyodo S Kuraku.S."/>
        </authorList>
    </citation>
    <scope>NUCLEOTIDE SEQUENCE [LARGE SCALE GENOMIC DNA]</scope>
</reference>
<feature type="repeat" description="ANK" evidence="4">
    <location>
        <begin position="74"/>
        <end position="106"/>
    </location>
</feature>
<dbReference type="InterPro" id="IPR002110">
    <property type="entry name" value="Ankyrin_rpt"/>
</dbReference>
<keyword evidence="8" id="KW-1185">Reference proteome</keyword>
<feature type="repeat" description="ANK" evidence="4">
    <location>
        <begin position="276"/>
        <end position="308"/>
    </location>
</feature>
<dbReference type="PROSITE" id="PS50088">
    <property type="entry name" value="ANK_REPEAT"/>
    <property type="match status" value="6"/>
</dbReference>
<dbReference type="Pfam" id="PF12796">
    <property type="entry name" value="Ank_2"/>
    <property type="match status" value="2"/>
</dbReference>
<comment type="caution">
    <text evidence="7">The sequence shown here is derived from an EMBL/GenBank/DDBJ whole genome shotgun (WGS) entry which is preliminary data.</text>
</comment>
<dbReference type="SMART" id="SM00248">
    <property type="entry name" value="ANK"/>
    <property type="match status" value="10"/>
</dbReference>
<dbReference type="InterPro" id="IPR037329">
    <property type="entry name" value="ASB3_SOCS"/>
</dbReference>
<dbReference type="OMA" id="DCRSPMC"/>
<dbReference type="FunFam" id="1.10.750.20:FF:000001">
    <property type="entry name" value="Ankyrin repeat and SOCS box containing 1"/>
    <property type="match status" value="1"/>
</dbReference>
<sequence length="590" mass="66499">MRTCTGEVSAQQEVESRGQSTSIIVSLDRRNFNAMKFRGILLEIGICLVRQSSPQRRHQFFFQYRMDFSEAYSNTCSAAGFAARKGNVELLKTLIQKGHSLDIADNRGWCPIHEAATHKSLRCLRLLIHAASSAQYIDLKTFEGETALHLAAKCGHLKIVQILLKAGANPNAITNENVTPLFLAIEKGDIAVAKTLLKHGGRINGPHSACLWSVLHQAAYQEHLEILKLLLEKGADKEARDDYGITPLFLAAQYGKLESIRVLLQHGSDVNCQAFDKATPLFIAAQEGHVECVELLLSNGADTNLYCSEDDWQLPIHAAAQMGKVKVLEFLIPITDRICDTERNKVSPVYSAVYGGQQTCLKMLLQAGYSPNAQECPLYDCLSPLCMAFSRRFFALVYILLKAGAVVTGLHYCYCLQYQCFHLLQFLLAQGYTLPSGTHLADIVKYGLLSGHQYKQWLPHLLLAGLNPVDLLSEAWLNTASDNMLNFTLEFTNWKRLPSFVEQILFCRRANSTWIHQKYFDDIPSLTHLCRLKIRSTLKSEFLRSDKFIRQLPLPVCLHDFLLYKEILKLYGIPEISESQEEIHSENNYI</sequence>
<dbReference type="CDD" id="cd03722">
    <property type="entry name" value="SOCS_ASB3"/>
    <property type="match status" value="1"/>
</dbReference>
<evidence type="ECO:0000259" key="6">
    <source>
        <dbReference type="PROSITE" id="PS50225"/>
    </source>
</evidence>
<feature type="repeat" description="ANK" evidence="4">
    <location>
        <begin position="243"/>
        <end position="275"/>
    </location>
</feature>
<dbReference type="AlphaFoldDB" id="A0A401SSX1"/>
<dbReference type="EMBL" id="BEZZ01000520">
    <property type="protein sequence ID" value="GCC33490.1"/>
    <property type="molecule type" value="Genomic_DNA"/>
</dbReference>
<dbReference type="GO" id="GO:0035556">
    <property type="term" value="P:intracellular signal transduction"/>
    <property type="evidence" value="ECO:0007669"/>
    <property type="project" value="InterPro"/>
</dbReference>
<comment type="pathway">
    <text evidence="1">Protein modification; protein ubiquitination.</text>
</comment>
<keyword evidence="2" id="KW-0677">Repeat</keyword>
<name>A0A401SSX1_CHIPU</name>
<dbReference type="SMART" id="SM00969">
    <property type="entry name" value="SOCS_box"/>
    <property type="match status" value="1"/>
</dbReference>
<proteinExistence type="predicted"/>
<dbReference type="Proteomes" id="UP000287033">
    <property type="component" value="Unassembled WGS sequence"/>
</dbReference>
<gene>
    <name evidence="7" type="ORF">chiPu_0011959</name>
</gene>
<evidence type="ECO:0000313" key="8">
    <source>
        <dbReference type="Proteomes" id="UP000287033"/>
    </source>
</evidence>
<evidence type="ECO:0000256" key="1">
    <source>
        <dbReference type="ARBA" id="ARBA00004906"/>
    </source>
</evidence>
<evidence type="ECO:0000256" key="4">
    <source>
        <dbReference type="PROSITE-ProRule" id="PRU00023"/>
    </source>
</evidence>
<keyword evidence="5" id="KW-1133">Transmembrane helix</keyword>
<dbReference type="PROSITE" id="PS50225">
    <property type="entry name" value="SOCS"/>
    <property type="match status" value="1"/>
</dbReference>
<accession>A0A401SSX1</accession>
<evidence type="ECO:0000256" key="3">
    <source>
        <dbReference type="ARBA" id="ARBA00023043"/>
    </source>
</evidence>